<sequence length="214" mass="21868">MKLPAIFLLATSAMTSRLQLPKNNNNAAILINRDLDPATMDPAQFSVLRVLKNAMPSGPNPPFPTGTSDPAWYQSLPQDVKQLLPKFYPVVQAAAVSQGEISSSGGSSSSSTTITSEQSGTSTAVDATTSSASQSSSATTPPSLSPSLTSTTAARNSSSSSTVRTTSRTSATSSAATARPSVPSSNGSRTLVQTPVLAVFVAWIAVATAFSVLG</sequence>
<keyword evidence="4" id="KW-1185">Reference proteome</keyword>
<evidence type="ECO:0000313" key="4">
    <source>
        <dbReference type="Proteomes" id="UP000016935"/>
    </source>
</evidence>
<reference evidence="3 4" key="1">
    <citation type="journal article" date="2012" name="PLoS Pathog.">
        <title>Diverse lifestyles and strategies of plant pathogenesis encoded in the genomes of eighteen Dothideomycetes fungi.</title>
        <authorList>
            <person name="Ohm R.A."/>
            <person name="Feau N."/>
            <person name="Henrissat B."/>
            <person name="Schoch C.L."/>
            <person name="Horwitz B.A."/>
            <person name="Barry K.W."/>
            <person name="Condon B.J."/>
            <person name="Copeland A.C."/>
            <person name="Dhillon B."/>
            <person name="Glaser F."/>
            <person name="Hesse C.N."/>
            <person name="Kosti I."/>
            <person name="LaButti K."/>
            <person name="Lindquist E.A."/>
            <person name="Lucas S."/>
            <person name="Salamov A.A."/>
            <person name="Bradshaw R.E."/>
            <person name="Ciuffetti L."/>
            <person name="Hamelin R.C."/>
            <person name="Kema G.H.J."/>
            <person name="Lawrence C."/>
            <person name="Scott J.A."/>
            <person name="Spatafora J.W."/>
            <person name="Turgeon B.G."/>
            <person name="de Wit P.J.G.M."/>
            <person name="Zhong S."/>
            <person name="Goodwin S.B."/>
            <person name="Grigoriev I.V."/>
        </authorList>
    </citation>
    <scope>NUCLEOTIDE SEQUENCE [LARGE SCALE GENOMIC DNA]</scope>
    <source>
        <strain evidence="4">28A</strain>
    </source>
</reference>
<dbReference type="AlphaFoldDB" id="R0KLZ9"/>
<dbReference type="EMBL" id="KB908526">
    <property type="protein sequence ID" value="EOA88967.1"/>
    <property type="molecule type" value="Genomic_DNA"/>
</dbReference>
<feature type="transmembrane region" description="Helical" evidence="2">
    <location>
        <begin position="191"/>
        <end position="213"/>
    </location>
</feature>
<dbReference type="OrthoDB" id="3800804at2759"/>
<dbReference type="HOGENOM" id="CLU_1309994_0_0_1"/>
<keyword evidence="2" id="KW-0812">Transmembrane</keyword>
<protein>
    <submittedName>
        <fullName evidence="3">Uncharacterized protein</fullName>
    </submittedName>
</protein>
<gene>
    <name evidence="3" type="ORF">SETTUDRAFT_27017</name>
</gene>
<accession>R0KLZ9</accession>
<reference evidence="3 4" key="2">
    <citation type="journal article" date="2013" name="PLoS Genet.">
        <title>Comparative genome structure, secondary metabolite, and effector coding capacity across Cochliobolus pathogens.</title>
        <authorList>
            <person name="Condon B.J."/>
            <person name="Leng Y."/>
            <person name="Wu D."/>
            <person name="Bushley K.E."/>
            <person name="Ohm R.A."/>
            <person name="Otillar R."/>
            <person name="Martin J."/>
            <person name="Schackwitz W."/>
            <person name="Grimwood J."/>
            <person name="MohdZainudin N."/>
            <person name="Xue C."/>
            <person name="Wang R."/>
            <person name="Manning V.A."/>
            <person name="Dhillon B."/>
            <person name="Tu Z.J."/>
            <person name="Steffenson B.J."/>
            <person name="Salamov A."/>
            <person name="Sun H."/>
            <person name="Lowry S."/>
            <person name="LaButti K."/>
            <person name="Han J."/>
            <person name="Copeland A."/>
            <person name="Lindquist E."/>
            <person name="Barry K."/>
            <person name="Schmutz J."/>
            <person name="Baker S.E."/>
            <person name="Ciuffetti L.M."/>
            <person name="Grigoriev I.V."/>
            <person name="Zhong S."/>
            <person name="Turgeon B.G."/>
        </authorList>
    </citation>
    <scope>NUCLEOTIDE SEQUENCE [LARGE SCALE GENOMIC DNA]</scope>
    <source>
        <strain evidence="4">28A</strain>
    </source>
</reference>
<feature type="region of interest" description="Disordered" evidence="1">
    <location>
        <begin position="99"/>
        <end position="189"/>
    </location>
</feature>
<feature type="compositionally biased region" description="Low complexity" evidence="1">
    <location>
        <begin position="99"/>
        <end position="185"/>
    </location>
</feature>
<evidence type="ECO:0000313" key="3">
    <source>
        <dbReference type="EMBL" id="EOA88967.1"/>
    </source>
</evidence>
<name>R0KLZ9_EXST2</name>
<evidence type="ECO:0000256" key="2">
    <source>
        <dbReference type="SAM" id="Phobius"/>
    </source>
</evidence>
<proteinExistence type="predicted"/>
<keyword evidence="2" id="KW-0472">Membrane</keyword>
<evidence type="ECO:0000256" key="1">
    <source>
        <dbReference type="SAM" id="MobiDB-lite"/>
    </source>
</evidence>
<dbReference type="GeneID" id="19403080"/>
<keyword evidence="2" id="KW-1133">Transmembrane helix</keyword>
<dbReference type="RefSeq" id="XP_008023301.1">
    <property type="nucleotide sequence ID" value="XM_008025110.1"/>
</dbReference>
<organism evidence="3 4">
    <name type="scientific">Exserohilum turcicum (strain 28A)</name>
    <name type="common">Northern leaf blight fungus</name>
    <name type="synonym">Setosphaeria turcica</name>
    <dbReference type="NCBI Taxonomy" id="671987"/>
    <lineage>
        <taxon>Eukaryota</taxon>
        <taxon>Fungi</taxon>
        <taxon>Dikarya</taxon>
        <taxon>Ascomycota</taxon>
        <taxon>Pezizomycotina</taxon>
        <taxon>Dothideomycetes</taxon>
        <taxon>Pleosporomycetidae</taxon>
        <taxon>Pleosporales</taxon>
        <taxon>Pleosporineae</taxon>
        <taxon>Pleosporaceae</taxon>
        <taxon>Exserohilum</taxon>
    </lineage>
</organism>
<dbReference type="Proteomes" id="UP000016935">
    <property type="component" value="Unassembled WGS sequence"/>
</dbReference>